<comment type="caution">
    <text evidence="3">The sequence shown here is derived from an EMBL/GenBank/DDBJ whole genome shotgun (WGS) entry which is preliminary data.</text>
</comment>
<keyword evidence="4" id="KW-1185">Reference proteome</keyword>
<sequence>MRIGELAAVAGVTSRTVRHYHRVGLLPEPIRRSNGYRQYDLRAAVELVRIRRLTELGLSLDEVADVLADDEGRELHEVLAALDADLERQQESIRLRRERLAGLLEQARDGTLPAEGPVSAELAELFGAMARTSSERPGPEPAMAAKERELFALLEGSSTDASGGWLAGLVGSLGSDPEALHRAYDLYTRMDELAGAGTDDPRVAEVAGAVVELMPQDVIDSMAGVEEFDVDEGDGFVGAYFADLAPAQAEAVRQAIRLVQERVR</sequence>
<dbReference type="SUPFAM" id="SSF46955">
    <property type="entry name" value="Putative DNA-binding domain"/>
    <property type="match status" value="1"/>
</dbReference>
<reference evidence="3 4" key="1">
    <citation type="submission" date="2018-03" db="EMBL/GenBank/DDBJ databases">
        <title>Genomic Encyclopedia of Archaeal and Bacterial Type Strains, Phase II (KMG-II): from individual species to whole genera.</title>
        <authorList>
            <person name="Goeker M."/>
        </authorList>
    </citation>
    <scope>NUCLEOTIDE SEQUENCE [LARGE SCALE GENOMIC DNA]</scope>
    <source>
        <strain evidence="3 4">DSM 45211</strain>
    </source>
</reference>
<dbReference type="InterPro" id="IPR047057">
    <property type="entry name" value="MerR_fam"/>
</dbReference>
<keyword evidence="1 3" id="KW-0238">DNA-binding</keyword>
<dbReference type="Pfam" id="PF13411">
    <property type="entry name" value="MerR_1"/>
    <property type="match status" value="1"/>
</dbReference>
<dbReference type="EMBL" id="PYGE01000031">
    <property type="protein sequence ID" value="PSK93004.1"/>
    <property type="molecule type" value="Genomic_DNA"/>
</dbReference>
<proteinExistence type="predicted"/>
<dbReference type="RefSeq" id="WP_106539937.1">
    <property type="nucleotide sequence ID" value="NZ_PYGE01000031.1"/>
</dbReference>
<dbReference type="InterPro" id="IPR009061">
    <property type="entry name" value="DNA-bd_dom_put_sf"/>
</dbReference>
<evidence type="ECO:0000259" key="2">
    <source>
        <dbReference type="PROSITE" id="PS50937"/>
    </source>
</evidence>
<dbReference type="PRINTS" id="PR00040">
    <property type="entry name" value="HTHMERR"/>
</dbReference>
<organism evidence="3 4">
    <name type="scientific">Haloactinopolyspora alba</name>
    <dbReference type="NCBI Taxonomy" id="648780"/>
    <lineage>
        <taxon>Bacteria</taxon>
        <taxon>Bacillati</taxon>
        <taxon>Actinomycetota</taxon>
        <taxon>Actinomycetes</taxon>
        <taxon>Jiangellales</taxon>
        <taxon>Jiangellaceae</taxon>
        <taxon>Haloactinopolyspora</taxon>
    </lineage>
</organism>
<feature type="domain" description="HTH merR-type" evidence="2">
    <location>
        <begin position="1"/>
        <end position="69"/>
    </location>
</feature>
<accession>A0A2P8D710</accession>
<evidence type="ECO:0000313" key="3">
    <source>
        <dbReference type="EMBL" id="PSK93004.1"/>
    </source>
</evidence>
<evidence type="ECO:0000313" key="4">
    <source>
        <dbReference type="Proteomes" id="UP000243528"/>
    </source>
</evidence>
<dbReference type="Gene3D" id="1.10.1660.10">
    <property type="match status" value="1"/>
</dbReference>
<dbReference type="PANTHER" id="PTHR30204:SF93">
    <property type="entry name" value="HTH MERR-TYPE DOMAIN-CONTAINING PROTEIN"/>
    <property type="match status" value="1"/>
</dbReference>
<dbReference type="InterPro" id="IPR000551">
    <property type="entry name" value="MerR-type_HTH_dom"/>
</dbReference>
<evidence type="ECO:0000256" key="1">
    <source>
        <dbReference type="ARBA" id="ARBA00023125"/>
    </source>
</evidence>
<dbReference type="Proteomes" id="UP000243528">
    <property type="component" value="Unassembled WGS sequence"/>
</dbReference>
<dbReference type="CDD" id="cd00592">
    <property type="entry name" value="HTH_MerR-like"/>
    <property type="match status" value="1"/>
</dbReference>
<dbReference type="SMART" id="SM00422">
    <property type="entry name" value="HTH_MERR"/>
    <property type="match status" value="1"/>
</dbReference>
<dbReference type="OrthoDB" id="4569196at2"/>
<protein>
    <submittedName>
        <fullName evidence="3">DNA-binding transcriptional MerR regulator</fullName>
    </submittedName>
</protein>
<dbReference type="PANTHER" id="PTHR30204">
    <property type="entry name" value="REDOX-CYCLING DRUG-SENSING TRANSCRIPTIONAL ACTIVATOR SOXR"/>
    <property type="match status" value="1"/>
</dbReference>
<dbReference type="GO" id="GO:0003677">
    <property type="term" value="F:DNA binding"/>
    <property type="evidence" value="ECO:0007669"/>
    <property type="project" value="UniProtKB-KW"/>
</dbReference>
<dbReference type="GO" id="GO:0003700">
    <property type="term" value="F:DNA-binding transcription factor activity"/>
    <property type="evidence" value="ECO:0007669"/>
    <property type="project" value="InterPro"/>
</dbReference>
<name>A0A2P8D710_9ACTN</name>
<gene>
    <name evidence="3" type="ORF">CLV30_13131</name>
</gene>
<dbReference type="AlphaFoldDB" id="A0A2P8D710"/>
<dbReference type="PROSITE" id="PS50937">
    <property type="entry name" value="HTH_MERR_2"/>
    <property type="match status" value="1"/>
</dbReference>